<dbReference type="Proteomes" id="UP000000310">
    <property type="component" value="Chromosome"/>
</dbReference>
<evidence type="ECO:0000313" key="1">
    <source>
        <dbReference type="EMBL" id="ADY51835.1"/>
    </source>
</evidence>
<keyword evidence="2" id="KW-1185">Reference proteome</keyword>
<dbReference type="HOGENOM" id="CLU_2480965_0_0_10"/>
<name>F0SDT9_PSESL</name>
<keyword evidence="1" id="KW-0131">Cell cycle</keyword>
<dbReference type="GO" id="GO:0051301">
    <property type="term" value="P:cell division"/>
    <property type="evidence" value="ECO:0007669"/>
    <property type="project" value="UniProtKB-KW"/>
</dbReference>
<dbReference type="AlphaFoldDB" id="F0SDT9"/>
<sequence length="87" mass="10100">MSIEYKYQQVISELEKLLGDYKSAESKELLWKFFALTVSDGFSSQPVAQKKDLLAFYEHLKRLLDVLELLEIELKTERGEIAVSMKV</sequence>
<protein>
    <submittedName>
        <fullName evidence="1">Cell division protein FtsK/SpoIIIE</fullName>
    </submittedName>
</protein>
<organism evidence="1 2">
    <name type="scientific">Pseudopedobacter saltans (strain ATCC 51119 / DSM 12145 / JCM 21818 / CCUG 39354 / LMG 10337 / NBRC 100064 / NCIMB 13643)</name>
    <name type="common">Pedobacter saltans</name>
    <dbReference type="NCBI Taxonomy" id="762903"/>
    <lineage>
        <taxon>Bacteria</taxon>
        <taxon>Pseudomonadati</taxon>
        <taxon>Bacteroidota</taxon>
        <taxon>Sphingobacteriia</taxon>
        <taxon>Sphingobacteriales</taxon>
        <taxon>Sphingobacteriaceae</taxon>
        <taxon>Pseudopedobacter</taxon>
    </lineage>
</organism>
<dbReference type="KEGG" id="psn:Pedsa_1268"/>
<evidence type="ECO:0000313" key="2">
    <source>
        <dbReference type="Proteomes" id="UP000000310"/>
    </source>
</evidence>
<gene>
    <name evidence="1" type="ordered locus">Pedsa_1268</name>
</gene>
<reference evidence="2" key="2">
    <citation type="submission" date="2011-02" db="EMBL/GenBank/DDBJ databases">
        <title>The complete genome of Pedobacter saltans DSM 12145.</title>
        <authorList>
            <consortium name="US DOE Joint Genome Institute (JGI-PGF)"/>
            <person name="Lucas S."/>
            <person name="Copeland A."/>
            <person name="Lapidus A."/>
            <person name="Bruce D."/>
            <person name="Goodwin L."/>
            <person name="Pitluck S."/>
            <person name="Kyrpides N."/>
            <person name="Mavromatis K."/>
            <person name="Pagani I."/>
            <person name="Ivanova N."/>
            <person name="Ovchinnikova G."/>
            <person name="Lu M."/>
            <person name="Detter J.C."/>
            <person name="Han C."/>
            <person name="Land M."/>
            <person name="Hauser L."/>
            <person name="Markowitz V."/>
            <person name="Cheng J.-F."/>
            <person name="Hugenholtz P."/>
            <person name="Woyke T."/>
            <person name="Wu D."/>
            <person name="Tindall B."/>
            <person name="Pomrenke H.G."/>
            <person name="Brambilla E."/>
            <person name="Klenk H.-P."/>
            <person name="Eisen J.A."/>
        </authorList>
    </citation>
    <scope>NUCLEOTIDE SEQUENCE [LARGE SCALE GENOMIC DNA]</scope>
    <source>
        <strain evidence="2">ATCC 51119 / DSM 12145 / JCM 21818 / LMG 10337 / NBRC 100064 / NCIMB 13643</strain>
    </source>
</reference>
<proteinExistence type="predicted"/>
<reference evidence="1 2" key="1">
    <citation type="journal article" date="2011" name="Stand. Genomic Sci.">
        <title>Complete genome sequence of the gliding, heparinolytic Pedobacter saltans type strain (113).</title>
        <authorList>
            <person name="Liolios K."/>
            <person name="Sikorski J."/>
            <person name="Lu M."/>
            <person name="Nolan M."/>
            <person name="Lapidus A."/>
            <person name="Lucas S."/>
            <person name="Hammon N."/>
            <person name="Deshpande S."/>
            <person name="Cheng J.F."/>
            <person name="Tapia R."/>
            <person name="Han C."/>
            <person name="Goodwin L."/>
            <person name="Pitluck S."/>
            <person name="Huntemann M."/>
            <person name="Ivanova N."/>
            <person name="Pagani I."/>
            <person name="Mavromatis K."/>
            <person name="Ovchinikova G."/>
            <person name="Pati A."/>
            <person name="Chen A."/>
            <person name="Palaniappan K."/>
            <person name="Land M."/>
            <person name="Hauser L."/>
            <person name="Brambilla E.M."/>
            <person name="Kotsyurbenko O."/>
            <person name="Rohde M."/>
            <person name="Tindall B.J."/>
            <person name="Abt B."/>
            <person name="Goker M."/>
            <person name="Detter J.C."/>
            <person name="Woyke T."/>
            <person name="Bristow J."/>
            <person name="Eisen J.A."/>
            <person name="Markowitz V."/>
            <person name="Hugenholtz P."/>
            <person name="Klenk H.P."/>
            <person name="Kyrpides N.C."/>
        </authorList>
    </citation>
    <scope>NUCLEOTIDE SEQUENCE [LARGE SCALE GENOMIC DNA]</scope>
    <source>
        <strain evidence="2">ATCC 51119 / DSM 12145 / JCM 21818 / LMG 10337 / NBRC 100064 / NCIMB 13643</strain>
    </source>
</reference>
<dbReference type="EMBL" id="CP002545">
    <property type="protein sequence ID" value="ADY51835.1"/>
    <property type="molecule type" value="Genomic_DNA"/>
</dbReference>
<keyword evidence="1" id="KW-0132">Cell division</keyword>
<dbReference type="RefSeq" id="WP_013632334.1">
    <property type="nucleotide sequence ID" value="NC_015177.1"/>
</dbReference>
<accession>F0SDT9</accession>